<evidence type="ECO:0000256" key="3">
    <source>
        <dbReference type="SAM" id="MobiDB-lite"/>
    </source>
</evidence>
<dbReference type="PROSITE" id="PS51517">
    <property type="entry name" value="NDT80"/>
    <property type="match status" value="1"/>
</dbReference>
<dbReference type="GO" id="GO:0045944">
    <property type="term" value="P:positive regulation of transcription by RNA polymerase II"/>
    <property type="evidence" value="ECO:0007669"/>
    <property type="project" value="TreeGrafter"/>
</dbReference>
<dbReference type="Gene3D" id="2.60.40.1390">
    <property type="entry name" value="NDT80 DNA-binding domain"/>
    <property type="match status" value="1"/>
</dbReference>
<dbReference type="PANTHER" id="PTHR35144:SF2">
    <property type="entry name" value="MEIOSIS-SPECIFIC TRANSCRIPTION FACTOR NDT80"/>
    <property type="match status" value="1"/>
</dbReference>
<gene>
    <name evidence="5" type="ORF">LMH87_007636</name>
</gene>
<dbReference type="InterPro" id="IPR052605">
    <property type="entry name" value="Fungal_trans_regulator"/>
</dbReference>
<dbReference type="AlphaFoldDB" id="A0A9W8UR98"/>
<dbReference type="GO" id="GO:0051321">
    <property type="term" value="P:meiotic cell cycle"/>
    <property type="evidence" value="ECO:0007669"/>
    <property type="project" value="TreeGrafter"/>
</dbReference>
<dbReference type="EMBL" id="JAJHUN010000002">
    <property type="protein sequence ID" value="KAJ4161606.1"/>
    <property type="molecule type" value="Genomic_DNA"/>
</dbReference>
<feature type="domain" description="NDT80" evidence="4">
    <location>
        <begin position="1"/>
        <end position="254"/>
    </location>
</feature>
<accession>A0A9W8UR98</accession>
<organism evidence="5 6">
    <name type="scientific">Akanthomyces muscarius</name>
    <name type="common">Entomopathogenic fungus</name>
    <name type="synonym">Lecanicillium muscarium</name>
    <dbReference type="NCBI Taxonomy" id="2231603"/>
    <lineage>
        <taxon>Eukaryota</taxon>
        <taxon>Fungi</taxon>
        <taxon>Dikarya</taxon>
        <taxon>Ascomycota</taxon>
        <taxon>Pezizomycotina</taxon>
        <taxon>Sordariomycetes</taxon>
        <taxon>Hypocreomycetidae</taxon>
        <taxon>Hypocreales</taxon>
        <taxon>Cordycipitaceae</taxon>
        <taxon>Akanthomyces</taxon>
    </lineage>
</organism>
<name>A0A9W8UR98_AKAMU</name>
<feature type="region of interest" description="Disordered" evidence="3">
    <location>
        <begin position="80"/>
        <end position="100"/>
    </location>
</feature>
<dbReference type="SUPFAM" id="SSF49417">
    <property type="entry name" value="p53-like transcription factors"/>
    <property type="match status" value="1"/>
</dbReference>
<dbReference type="InterPro" id="IPR024061">
    <property type="entry name" value="NDT80_DNA-bd_dom"/>
</dbReference>
<feature type="DNA-binding region" description="NDT80" evidence="2">
    <location>
        <begin position="1"/>
        <end position="254"/>
    </location>
</feature>
<dbReference type="GO" id="GO:0003700">
    <property type="term" value="F:DNA-binding transcription factor activity"/>
    <property type="evidence" value="ECO:0007669"/>
    <property type="project" value="UniProtKB-UniRule"/>
</dbReference>
<evidence type="ECO:0000256" key="2">
    <source>
        <dbReference type="PROSITE-ProRule" id="PRU00850"/>
    </source>
</evidence>
<evidence type="ECO:0000313" key="6">
    <source>
        <dbReference type="Proteomes" id="UP001144673"/>
    </source>
</evidence>
<dbReference type="GO" id="GO:0000228">
    <property type="term" value="C:nuclear chromosome"/>
    <property type="evidence" value="ECO:0007669"/>
    <property type="project" value="TreeGrafter"/>
</dbReference>
<keyword evidence="1 2" id="KW-0238">DNA-binding</keyword>
<proteinExistence type="predicted"/>
<protein>
    <recommendedName>
        <fullName evidence="4">NDT80 domain-containing protein</fullName>
    </recommendedName>
</protein>
<dbReference type="KEGG" id="amus:LMH87_007636"/>
<dbReference type="InterPro" id="IPR008967">
    <property type="entry name" value="p53-like_TF_DNA-bd_sf"/>
</dbReference>
<feature type="compositionally biased region" description="Polar residues" evidence="3">
    <location>
        <begin position="80"/>
        <end position="94"/>
    </location>
</feature>
<evidence type="ECO:0000259" key="4">
    <source>
        <dbReference type="PROSITE" id="PS51517"/>
    </source>
</evidence>
<keyword evidence="6" id="KW-1185">Reference proteome</keyword>
<feature type="region of interest" description="Disordered" evidence="3">
    <location>
        <begin position="249"/>
        <end position="269"/>
    </location>
</feature>
<dbReference type="InterPro" id="IPR037141">
    <property type="entry name" value="NDT80_DNA-bd_dom_sf"/>
</dbReference>
<dbReference type="GeneID" id="80894795"/>
<reference evidence="5" key="1">
    <citation type="journal article" date="2023" name="Access Microbiol">
        <title>De-novo genome assembly for Akanthomyces muscarius, a biocontrol agent of insect agricultural pests.</title>
        <authorList>
            <person name="Erdos Z."/>
            <person name="Studholme D.J."/>
            <person name="Raymond B."/>
            <person name="Sharma M."/>
        </authorList>
    </citation>
    <scope>NUCLEOTIDE SEQUENCE</scope>
    <source>
        <strain evidence="5">Ve6</strain>
    </source>
</reference>
<dbReference type="RefSeq" id="XP_056057990.1">
    <property type="nucleotide sequence ID" value="XM_056199552.1"/>
</dbReference>
<comment type="caution">
    <text evidence="5">The sequence shown here is derived from an EMBL/GenBank/DDBJ whole genome shotgun (WGS) entry which is preliminary data.</text>
</comment>
<dbReference type="Proteomes" id="UP001144673">
    <property type="component" value="Unassembled WGS sequence"/>
</dbReference>
<evidence type="ECO:0000256" key="1">
    <source>
        <dbReference type="ARBA" id="ARBA00023125"/>
    </source>
</evidence>
<sequence>MQYFSRARPGNQVTGSSKLYRCRLVANVRPYIPSQPTALAPTLRNLRGRPGAYQIPHNVSSAQERYRGNPSLFRREHQSVRNNQALPVSSSNAMSGRGSYTSRSYSEEVVLPMGVTEQQGTLQYHDAYGNPTGTTISADISAQIYKNFFFGREHYTCYRTPPYMCGNFHEAAQVARPILPTEHNFDRIQFKTATANNGQRNARNTRQQCYQMVVELWGDLGPGNPNRRWAKLAIQRSCEVVVRGRSPMYYQEKRRENSGSGGGSGPSLHGNYDGSDYSTFLLVYGSHPAAFPVLPNPLNILPR</sequence>
<dbReference type="PANTHER" id="PTHR35144">
    <property type="entry name" value="MEIOSIS-SPECIFIC TRANSCRIPTION FACTOR NDT80"/>
    <property type="match status" value="1"/>
</dbReference>
<dbReference type="GO" id="GO:0003677">
    <property type="term" value="F:DNA binding"/>
    <property type="evidence" value="ECO:0007669"/>
    <property type="project" value="UniProtKB-KW"/>
</dbReference>
<dbReference type="Pfam" id="PF05224">
    <property type="entry name" value="NDT80_PhoG"/>
    <property type="match status" value="1"/>
</dbReference>
<evidence type="ECO:0000313" key="5">
    <source>
        <dbReference type="EMBL" id="KAJ4161606.1"/>
    </source>
</evidence>